<dbReference type="PANTHER" id="PTHR36852">
    <property type="entry name" value="PROTEIN GVPL 2"/>
    <property type="match status" value="1"/>
</dbReference>
<keyword evidence="5" id="KW-1185">Reference proteome</keyword>
<evidence type="ECO:0000313" key="5">
    <source>
        <dbReference type="Proteomes" id="UP000192418"/>
    </source>
</evidence>
<protein>
    <submittedName>
        <fullName evidence="4">Gas vesicle synthesis protein GvpL/GvpF</fullName>
    </submittedName>
</protein>
<dbReference type="PANTHER" id="PTHR36852:SF1">
    <property type="entry name" value="PROTEIN GVPL 2"/>
    <property type="match status" value="1"/>
</dbReference>
<proteinExistence type="inferred from homology"/>
<evidence type="ECO:0000313" key="4">
    <source>
        <dbReference type="EMBL" id="SMC70979.1"/>
    </source>
</evidence>
<name>A0A1W2BDJ5_9BACT</name>
<evidence type="ECO:0000256" key="1">
    <source>
        <dbReference type="ARBA" id="ARBA00022987"/>
    </source>
</evidence>
<dbReference type="GO" id="GO:0031412">
    <property type="term" value="P:gas vesicle organization"/>
    <property type="evidence" value="ECO:0007669"/>
    <property type="project" value="InterPro"/>
</dbReference>
<gene>
    <name evidence="4" type="ORF">SAMN02746065_1088</name>
</gene>
<sequence>MSKKNLKRNGRYLYAIIEASEEKTFGSIGMDGSDVYLIVEDKTAAVVSDVPNKKIRPQRKNIAAHHAVLNKIMEEITPLPMAFGIIADGEQAIRKILADNRDVFREQFATVSGKVEMGMRISYDVPNIFEYFISTDSEIRAARDQYFGGNREPSQEAKLELGRMFNRQLNANREEYTNQVIEILDDYCDDIKENKCRNEQEVTSLACLINRSDQKRFEEGVFESARHFDNNFSFEYNGPWSPHNFVNILIEL</sequence>
<evidence type="ECO:0000256" key="3">
    <source>
        <dbReference type="ARBA" id="ARBA00035643"/>
    </source>
</evidence>
<comment type="similarity">
    <text evidence="3">Belongs to the gas vesicle GvpF/GvpL family.</text>
</comment>
<dbReference type="Pfam" id="PF06386">
    <property type="entry name" value="GvpL_GvpF"/>
    <property type="match status" value="1"/>
</dbReference>
<reference evidence="4 5" key="1">
    <citation type="submission" date="2017-04" db="EMBL/GenBank/DDBJ databases">
        <authorList>
            <person name="Afonso C.L."/>
            <person name="Miller P.J."/>
            <person name="Scott M.A."/>
            <person name="Spackman E."/>
            <person name="Goraichik I."/>
            <person name="Dimitrov K.M."/>
            <person name="Suarez D.L."/>
            <person name="Swayne D.E."/>
        </authorList>
    </citation>
    <scope>NUCLEOTIDE SEQUENCE [LARGE SCALE GENOMIC DNA]</scope>
    <source>
        <strain evidence="4 5">DSM 3385</strain>
    </source>
</reference>
<dbReference type="STRING" id="1121400.SAMN02746065_1088"/>
<dbReference type="OrthoDB" id="144737at2"/>
<dbReference type="InterPro" id="IPR009430">
    <property type="entry name" value="GvpL/GvpF"/>
</dbReference>
<dbReference type="Proteomes" id="UP000192418">
    <property type="component" value="Unassembled WGS sequence"/>
</dbReference>
<accession>A0A1W2BDJ5</accession>
<dbReference type="GO" id="GO:0031411">
    <property type="term" value="C:gas vesicle"/>
    <property type="evidence" value="ECO:0007669"/>
    <property type="project" value="UniProtKB-SubCell"/>
</dbReference>
<comment type="subcellular location">
    <subcellularLocation>
        <location evidence="2">Gas vesicle</location>
    </subcellularLocation>
</comment>
<dbReference type="AlphaFoldDB" id="A0A1W2BDJ5"/>
<dbReference type="RefSeq" id="WP_084068410.1">
    <property type="nucleotide sequence ID" value="NZ_FWXY01000008.1"/>
</dbReference>
<organism evidence="4 5">
    <name type="scientific">Desulfocicer vacuolatum DSM 3385</name>
    <dbReference type="NCBI Taxonomy" id="1121400"/>
    <lineage>
        <taxon>Bacteria</taxon>
        <taxon>Pseudomonadati</taxon>
        <taxon>Thermodesulfobacteriota</taxon>
        <taxon>Desulfobacteria</taxon>
        <taxon>Desulfobacterales</taxon>
        <taxon>Desulfobacteraceae</taxon>
        <taxon>Desulfocicer</taxon>
    </lineage>
</organism>
<dbReference type="EMBL" id="FWXY01000008">
    <property type="protein sequence ID" value="SMC70979.1"/>
    <property type="molecule type" value="Genomic_DNA"/>
</dbReference>
<evidence type="ECO:0000256" key="2">
    <source>
        <dbReference type="ARBA" id="ARBA00035108"/>
    </source>
</evidence>
<keyword evidence="1" id="KW-0304">Gas vesicle</keyword>